<gene>
    <name evidence="1" type="ORF">AVDCRST_MAG86-4095</name>
</gene>
<proteinExistence type="predicted"/>
<protein>
    <submittedName>
        <fullName evidence="1">Uncharacterized protein</fullName>
    </submittedName>
</protein>
<dbReference type="EMBL" id="CADCWP010000360">
    <property type="protein sequence ID" value="CAA9588393.1"/>
    <property type="molecule type" value="Genomic_DNA"/>
</dbReference>
<reference evidence="1" key="1">
    <citation type="submission" date="2020-02" db="EMBL/GenBank/DDBJ databases">
        <authorList>
            <person name="Meier V. D."/>
        </authorList>
    </citation>
    <scope>NUCLEOTIDE SEQUENCE</scope>
    <source>
        <strain evidence="1">AVDCRST_MAG86</strain>
    </source>
</reference>
<dbReference type="Gene3D" id="3.30.420.40">
    <property type="match status" value="1"/>
</dbReference>
<dbReference type="SUPFAM" id="SSF53067">
    <property type="entry name" value="Actin-like ATPase domain"/>
    <property type="match status" value="1"/>
</dbReference>
<name>A0A6J4VU76_9DEIN</name>
<evidence type="ECO:0000313" key="1">
    <source>
        <dbReference type="EMBL" id="CAA9588393.1"/>
    </source>
</evidence>
<dbReference type="InterPro" id="IPR043129">
    <property type="entry name" value="ATPase_NBD"/>
</dbReference>
<dbReference type="AlphaFoldDB" id="A0A6J4VU76"/>
<organism evidence="1">
    <name type="scientific">uncultured Truepera sp</name>
    <dbReference type="NCBI Taxonomy" id="543023"/>
    <lineage>
        <taxon>Bacteria</taxon>
        <taxon>Thermotogati</taxon>
        <taxon>Deinococcota</taxon>
        <taxon>Deinococci</taxon>
        <taxon>Trueperales</taxon>
        <taxon>Trueperaceae</taxon>
        <taxon>Truepera</taxon>
        <taxon>environmental samples</taxon>
    </lineage>
</organism>
<sequence length="151" mass="16101">MSPVSITIVTGDLLAEGLLVEHPELALQLPRHPVPLGINYAGYQTIGIKLLDYEVQAVLTDLALNSVARTTVALTSNSPEPVVEAARRARPSDRSPARRDPVDGVGLGLAGQIDCERGVYVESYCAGWQGVALGGQLYVACLLQYYGLINV</sequence>
<accession>A0A6J4VU76</accession>